<keyword evidence="8" id="KW-0456">Lyase</keyword>
<dbReference type="SUPFAM" id="SSF53720">
    <property type="entry name" value="ALDH-like"/>
    <property type="match status" value="1"/>
</dbReference>
<accession>A0A0R2U9U1</accession>
<evidence type="ECO:0000313" key="10">
    <source>
        <dbReference type="Proteomes" id="UP000051027"/>
    </source>
</evidence>
<dbReference type="PROSITE" id="PS00954">
    <property type="entry name" value="IGP_DEHYDRATASE_1"/>
    <property type="match status" value="1"/>
</dbReference>
<comment type="pathway">
    <text evidence="2">Amino-acid biosynthesis; L-histidine biosynthesis; L-histidine from 5-phospho-alpha-D-ribose 1-diphosphate: step 6/9.</text>
</comment>
<dbReference type="UniPathway" id="UPA00031">
    <property type="reaction ID" value="UER00011"/>
</dbReference>
<evidence type="ECO:0000256" key="8">
    <source>
        <dbReference type="ARBA" id="ARBA00023239"/>
    </source>
</evidence>
<dbReference type="SUPFAM" id="SSF54211">
    <property type="entry name" value="Ribosomal protein S5 domain 2-like"/>
    <property type="match status" value="2"/>
</dbReference>
<keyword evidence="6" id="KW-0560">Oxidoreductase</keyword>
<dbReference type="InterPro" id="IPR038494">
    <property type="entry name" value="IGPD_sf"/>
</dbReference>
<evidence type="ECO:0000256" key="2">
    <source>
        <dbReference type="ARBA" id="ARBA00005047"/>
    </source>
</evidence>
<dbReference type="Gene3D" id="3.30.230.40">
    <property type="entry name" value="Imidazole glycerol phosphate dehydratase, domain 1"/>
    <property type="match status" value="2"/>
</dbReference>
<dbReference type="FunFam" id="3.30.230.40:FF:000003">
    <property type="entry name" value="Imidazoleglycerol-phosphate dehydratase HisB"/>
    <property type="match status" value="1"/>
</dbReference>
<keyword evidence="3" id="KW-0028">Amino-acid biosynthesis</keyword>
<comment type="cofactor">
    <cofactor evidence="1">
        <name>Zn(2+)</name>
        <dbReference type="ChEBI" id="CHEBI:29105"/>
    </cofactor>
</comment>
<dbReference type="GO" id="GO:0051287">
    <property type="term" value="F:NAD binding"/>
    <property type="evidence" value="ECO:0007669"/>
    <property type="project" value="InterPro"/>
</dbReference>
<dbReference type="FunFam" id="3.40.50.1980:FF:000001">
    <property type="entry name" value="Histidinol dehydrogenase"/>
    <property type="match status" value="1"/>
</dbReference>
<name>A0A0R2U9U1_9GAMM</name>
<dbReference type="GO" id="GO:0004424">
    <property type="term" value="F:imidazoleglycerol-phosphate dehydratase activity"/>
    <property type="evidence" value="ECO:0007669"/>
    <property type="project" value="InterPro"/>
</dbReference>
<feature type="non-terminal residue" evidence="9">
    <location>
        <position position="581"/>
    </location>
</feature>
<dbReference type="NCBIfam" id="TIGR00069">
    <property type="entry name" value="hisD"/>
    <property type="match status" value="1"/>
</dbReference>
<dbReference type="PANTHER" id="PTHR21256:SF2">
    <property type="entry name" value="HISTIDINE BIOSYNTHESIS TRIFUNCTIONAL PROTEIN"/>
    <property type="match status" value="1"/>
</dbReference>
<dbReference type="GO" id="GO:0004399">
    <property type="term" value="F:histidinol dehydrogenase activity"/>
    <property type="evidence" value="ECO:0007669"/>
    <property type="project" value="TreeGrafter"/>
</dbReference>
<dbReference type="Gene3D" id="1.20.5.1300">
    <property type="match status" value="1"/>
</dbReference>
<evidence type="ECO:0000256" key="3">
    <source>
        <dbReference type="ARBA" id="ARBA00022605"/>
    </source>
</evidence>
<dbReference type="PRINTS" id="PR00083">
    <property type="entry name" value="HOLDHDRGNASE"/>
</dbReference>
<dbReference type="InterPro" id="IPR020565">
    <property type="entry name" value="ImidazoleglycerP_deHydtase_CS"/>
</dbReference>
<dbReference type="PANTHER" id="PTHR21256">
    <property type="entry name" value="HISTIDINOL DEHYDROGENASE HDH"/>
    <property type="match status" value="1"/>
</dbReference>
<gene>
    <name evidence="9" type="ORF">ABS10_04155</name>
</gene>
<reference evidence="9 10" key="1">
    <citation type="submission" date="2015-10" db="EMBL/GenBank/DDBJ databases">
        <title>Metagenome-Assembled Genomes uncover a global brackish microbiome.</title>
        <authorList>
            <person name="Hugerth L.W."/>
            <person name="Larsson J."/>
            <person name="Alneberg J."/>
            <person name="Lindh M.V."/>
            <person name="Legrand C."/>
            <person name="Pinhassi J."/>
            <person name="Andersson A.F."/>
        </authorList>
    </citation>
    <scope>NUCLEOTIDE SEQUENCE [LARGE SCALE GENOMIC DNA]</scope>
    <source>
        <strain evidence="9">BACL1 MAG-120820-bin45</strain>
    </source>
</reference>
<evidence type="ECO:0000256" key="7">
    <source>
        <dbReference type="ARBA" id="ARBA00023102"/>
    </source>
</evidence>
<dbReference type="Pfam" id="PF00475">
    <property type="entry name" value="IGPD"/>
    <property type="match status" value="1"/>
</dbReference>
<evidence type="ECO:0000313" key="9">
    <source>
        <dbReference type="EMBL" id="KRO93872.1"/>
    </source>
</evidence>
<dbReference type="Gene3D" id="3.40.50.1980">
    <property type="entry name" value="Nitrogenase molybdenum iron protein domain"/>
    <property type="match status" value="2"/>
</dbReference>
<dbReference type="Proteomes" id="UP000051027">
    <property type="component" value="Unassembled WGS sequence"/>
</dbReference>
<sequence>LINRTSNKQSINWFSTSQSHDEVEAVVKNFKDLILAKGTSALDAINKQLGLKKLKAYKVSSKEISSSDQAVSGELKSAILAASKNIQLVCENDKINLSSSPIETTKGITIWKEFRAIDSVGLYVPGGTAPLISSLLMQIIPATVAGCSNIVVCSPPDIHGKISPEILWICKLYNVSNIYKIGGAQSILAMAYGTTIVPQVSKIFGPGNAYVNYAKELVSKDVAIDLPAGPSEVMIVTNDLENSSLAAADALSQLEHGDDSKAFVISQKLNVLKKVKSEVLKQKKSLKRQTILNESIKNLILIKSKSAIDTSQLINECAPEHLILLDDDFAQYLPSINNAGSIFCGSLSPESFGDYASGSNHVLPTNGKAKTYSGLGIKDFGKQITVQAASSEGFMNLKDTVTTLASAEGLDAHAAAVDIRRSRVTDTDKSRSCVEIRKTNETNIYINLNLDGTGKYSINTGISFLDHLLEQFSKHSKIDLYLMCDGDLHIDEHHTIEDVAITLGSAINTALNDRLGICRYSSVETLVMDEVKCSVSIDLASRRYLSFQCSKLREIVGDFPGEMLEHFFISLVNSAAFTCHI</sequence>
<dbReference type="InterPro" id="IPR020568">
    <property type="entry name" value="Ribosomal_Su5_D2-typ_SF"/>
</dbReference>
<dbReference type="EMBL" id="LICS01000145">
    <property type="protein sequence ID" value="KRO93872.1"/>
    <property type="molecule type" value="Genomic_DNA"/>
</dbReference>
<feature type="non-terminal residue" evidence="9">
    <location>
        <position position="1"/>
    </location>
</feature>
<evidence type="ECO:0000256" key="4">
    <source>
        <dbReference type="ARBA" id="ARBA00022723"/>
    </source>
</evidence>
<dbReference type="CDD" id="cd06572">
    <property type="entry name" value="Histidinol_dh"/>
    <property type="match status" value="1"/>
</dbReference>
<evidence type="ECO:0000256" key="5">
    <source>
        <dbReference type="ARBA" id="ARBA00022833"/>
    </source>
</evidence>
<evidence type="ECO:0000256" key="1">
    <source>
        <dbReference type="ARBA" id="ARBA00001947"/>
    </source>
</evidence>
<dbReference type="InterPro" id="IPR016161">
    <property type="entry name" value="Ald_DH/histidinol_DH"/>
</dbReference>
<keyword evidence="5" id="KW-0862">Zinc</keyword>
<protein>
    <submittedName>
        <fullName evidence="9">Histidinol dehydrogenase</fullName>
    </submittedName>
</protein>
<proteinExistence type="predicted"/>
<keyword evidence="4" id="KW-0479">Metal-binding</keyword>
<dbReference type="Pfam" id="PF00815">
    <property type="entry name" value="Histidinol_dh"/>
    <property type="match status" value="1"/>
</dbReference>
<comment type="caution">
    <text evidence="9">The sequence shown here is derived from an EMBL/GenBank/DDBJ whole genome shotgun (WGS) entry which is preliminary data.</text>
</comment>
<keyword evidence="7" id="KW-0368">Histidine biosynthesis</keyword>
<dbReference type="InterPro" id="IPR000807">
    <property type="entry name" value="ImidazoleglycerolP_deHydtase"/>
</dbReference>
<dbReference type="GO" id="GO:0005829">
    <property type="term" value="C:cytosol"/>
    <property type="evidence" value="ECO:0007669"/>
    <property type="project" value="TreeGrafter"/>
</dbReference>
<dbReference type="GO" id="GO:0000105">
    <property type="term" value="P:L-histidine biosynthetic process"/>
    <property type="evidence" value="ECO:0007669"/>
    <property type="project" value="UniProtKB-UniPathway"/>
</dbReference>
<evidence type="ECO:0000256" key="6">
    <source>
        <dbReference type="ARBA" id="ARBA00023002"/>
    </source>
</evidence>
<dbReference type="GO" id="GO:0046872">
    <property type="term" value="F:metal ion binding"/>
    <property type="evidence" value="ECO:0007669"/>
    <property type="project" value="UniProtKB-KW"/>
</dbReference>
<dbReference type="AlphaFoldDB" id="A0A0R2U9U1"/>
<dbReference type="STRING" id="1655612.ABS10_04155"/>
<dbReference type="InterPro" id="IPR012131">
    <property type="entry name" value="Hstdl_DH"/>
</dbReference>
<organism evidence="9 10">
    <name type="scientific">SAR86 cluster bacterium BACL1 MAG-120820-bin45</name>
    <dbReference type="NCBI Taxonomy" id="1655612"/>
    <lineage>
        <taxon>Bacteria</taxon>
        <taxon>Pseudomonadati</taxon>
        <taxon>Pseudomonadota</taxon>
        <taxon>Gammaproteobacteria</taxon>
        <taxon>SAR86 cluster</taxon>
    </lineage>
</organism>